<reference evidence="2" key="1">
    <citation type="submission" date="2020-10" db="EMBL/GenBank/DDBJ databases">
        <title>Genomic Encyclopedia of Type Strains, Phase IV (KMG-IV): sequencing the most valuable type-strain genomes for metagenomic binning, comparative biology and taxonomic classification.</title>
        <authorList>
            <person name="Goeker M."/>
        </authorList>
    </citation>
    <scope>NUCLEOTIDE SEQUENCE</scope>
    <source>
        <strain evidence="2">DSM 13886</strain>
    </source>
</reference>
<dbReference type="RefSeq" id="WP_192599701.1">
    <property type="nucleotide sequence ID" value="NZ_JADBEL010000020.1"/>
</dbReference>
<feature type="coiled-coil region" evidence="1">
    <location>
        <begin position="26"/>
        <end position="53"/>
    </location>
</feature>
<evidence type="ECO:0000313" key="2">
    <source>
        <dbReference type="EMBL" id="MBE1556014.1"/>
    </source>
</evidence>
<sequence>MIEILQQEFKQLNSGFKENDVFSQLEAEMNKESVNLEKKIPALERRLERIQKQKNKAMDFHMDGNTTKEEYHLYIESKRNKECKIQDEIVSIKETFSTDDDIEGLKLIKSLLIDLLSFEKLTSDILNRFIEKIEIKAERSPRIHYRFSDTPALYLLNSRNAQHST</sequence>
<dbReference type="Proteomes" id="UP000658225">
    <property type="component" value="Unassembled WGS sequence"/>
</dbReference>
<keyword evidence="3" id="KW-1185">Reference proteome</keyword>
<protein>
    <recommendedName>
        <fullName evidence="4">DUF4368 domain-containing protein</fullName>
    </recommendedName>
</protein>
<dbReference type="EMBL" id="JADBEL010000020">
    <property type="protein sequence ID" value="MBE1556014.1"/>
    <property type="molecule type" value="Genomic_DNA"/>
</dbReference>
<proteinExistence type="predicted"/>
<evidence type="ECO:0008006" key="4">
    <source>
        <dbReference type="Google" id="ProtNLM"/>
    </source>
</evidence>
<evidence type="ECO:0000313" key="3">
    <source>
        <dbReference type="Proteomes" id="UP000658225"/>
    </source>
</evidence>
<evidence type="ECO:0000256" key="1">
    <source>
        <dbReference type="SAM" id="Coils"/>
    </source>
</evidence>
<comment type="caution">
    <text evidence="2">The sequence shown here is derived from an EMBL/GenBank/DDBJ whole genome shotgun (WGS) entry which is preliminary data.</text>
</comment>
<accession>A0A927MR83</accession>
<name>A0A927MR83_9BACL</name>
<organism evidence="2 3">
    <name type="scientific">Sporosarcina limicola</name>
    <dbReference type="NCBI Taxonomy" id="34101"/>
    <lineage>
        <taxon>Bacteria</taxon>
        <taxon>Bacillati</taxon>
        <taxon>Bacillota</taxon>
        <taxon>Bacilli</taxon>
        <taxon>Bacillales</taxon>
        <taxon>Caryophanaceae</taxon>
        <taxon>Sporosarcina</taxon>
    </lineage>
</organism>
<gene>
    <name evidence="2" type="ORF">H4683_003135</name>
</gene>
<dbReference type="AlphaFoldDB" id="A0A927MR83"/>
<keyword evidence="1" id="KW-0175">Coiled coil</keyword>